<dbReference type="RefSeq" id="WP_062524808.1">
    <property type="nucleotide sequence ID" value="NZ_CP048429.1"/>
</dbReference>
<evidence type="ECO:0000313" key="1">
    <source>
        <dbReference type="EMBL" id="KWX73230.1"/>
    </source>
</evidence>
<dbReference type="AlphaFoldDB" id="A0A1G9PZQ0"/>
<reference evidence="1 3" key="1">
    <citation type="submission" date="2015-08" db="EMBL/GenBank/DDBJ databases">
        <title>Genome of Paenibacillus jilunlii.</title>
        <authorList>
            <person name="Sant'Anna F.H."/>
            <person name="Ambrosini A."/>
            <person name="Souza R."/>
            <person name="Bach E."/>
            <person name="Fernandes G."/>
            <person name="Balsanelli E."/>
            <person name="Baura V.A."/>
            <person name="Pedrosa F.O."/>
            <person name="Souza E.M."/>
            <person name="Passaglia L."/>
        </authorList>
    </citation>
    <scope>NUCLEOTIDE SEQUENCE [LARGE SCALE GENOMIC DNA]</scope>
    <source>
        <strain evidence="1 3">DSM 23019</strain>
    </source>
</reference>
<reference evidence="2 4" key="2">
    <citation type="submission" date="2016-10" db="EMBL/GenBank/DDBJ databases">
        <authorList>
            <person name="de Groot N.N."/>
        </authorList>
    </citation>
    <scope>NUCLEOTIDE SEQUENCE [LARGE SCALE GENOMIC DNA]</scope>
    <source>
        <strain evidence="2 4">CGMCC 1.10239</strain>
    </source>
</reference>
<name>A0A1G9PZQ0_9BACL</name>
<dbReference type="EMBL" id="LIPY01000118">
    <property type="protein sequence ID" value="KWX73230.1"/>
    <property type="molecule type" value="Genomic_DNA"/>
</dbReference>
<sequence length="144" mass="16574">MKLEGTIEKIIIDGYERLIYKSVTNRQKELWCHLIQHEEYLEEGDHSKFLHEGQTITLKFGIDLVNDYSVIPRQLKLSEELLQPISESSYIIAVATVLEKEDDYTLICDIEGLGRNILVEFEEKVRVEIGGGLRLKGNLKAELL</sequence>
<evidence type="ECO:0000313" key="2">
    <source>
        <dbReference type="EMBL" id="SDM04246.1"/>
    </source>
</evidence>
<organism evidence="2 4">
    <name type="scientific">Paenibacillus jilunlii</name>
    <dbReference type="NCBI Taxonomy" id="682956"/>
    <lineage>
        <taxon>Bacteria</taxon>
        <taxon>Bacillati</taxon>
        <taxon>Bacillota</taxon>
        <taxon>Bacilli</taxon>
        <taxon>Bacillales</taxon>
        <taxon>Paenibacillaceae</taxon>
        <taxon>Paenibacillus</taxon>
    </lineage>
</organism>
<keyword evidence="3" id="KW-1185">Reference proteome</keyword>
<dbReference type="Proteomes" id="UP000182783">
    <property type="component" value="Unassembled WGS sequence"/>
</dbReference>
<gene>
    <name evidence="1" type="ORF">AML91_19370</name>
    <name evidence="2" type="ORF">SAMN05216191_10838</name>
</gene>
<dbReference type="EMBL" id="FNGM01000008">
    <property type="protein sequence ID" value="SDM04246.1"/>
    <property type="molecule type" value="Genomic_DNA"/>
</dbReference>
<proteinExistence type="predicted"/>
<evidence type="ECO:0000313" key="3">
    <source>
        <dbReference type="Proteomes" id="UP000070252"/>
    </source>
</evidence>
<accession>A0A1G9PZQ0</accession>
<evidence type="ECO:0000313" key="4">
    <source>
        <dbReference type="Proteomes" id="UP000182783"/>
    </source>
</evidence>
<dbReference type="Proteomes" id="UP000070252">
    <property type="component" value="Unassembled WGS sequence"/>
</dbReference>
<dbReference type="OrthoDB" id="2662456at2"/>
<protein>
    <submittedName>
        <fullName evidence="2">Uncharacterized protein</fullName>
    </submittedName>
</protein>